<sequence>MLSDDSRAKRAATEEESDSSVSKKPKFEDEDDDDTSMEEESDSDSGRAWSVEAKDDDEEVVKPPNYLNMQDPEPEWDKDSYDGYELVFDSDGREGFSNDEDYKEFRDYKTKAWKNRGFLEDPFRSVYPILDLDDLWSDRRSSVEVVSIVRANLKAGGGFKLYITFMALEHQDGPLVEYQAKAMDFAGGIKPPFPILCRPASSMP</sequence>
<keyword evidence="3" id="KW-1185">Reference proteome</keyword>
<proteinExistence type="predicted"/>
<dbReference type="NCBIfam" id="TIGR01638">
    <property type="entry name" value="Atha_cystat_rel"/>
    <property type="match status" value="1"/>
</dbReference>
<dbReference type="Proteomes" id="UP000266723">
    <property type="component" value="Unassembled WGS sequence"/>
</dbReference>
<gene>
    <name evidence="2" type="ORF">DY000_02000702</name>
</gene>
<dbReference type="EMBL" id="QGKV02000832">
    <property type="protein sequence ID" value="KAF3547098.1"/>
    <property type="molecule type" value="Genomic_DNA"/>
</dbReference>
<reference evidence="2 3" key="1">
    <citation type="journal article" date="2020" name="BMC Genomics">
        <title>Intraspecific diversification of the crop wild relative Brassica cretica Lam. using demographic model selection.</title>
        <authorList>
            <person name="Kioukis A."/>
            <person name="Michalopoulou V.A."/>
            <person name="Briers L."/>
            <person name="Pirintsos S."/>
            <person name="Studholme D.J."/>
            <person name="Pavlidis P."/>
            <person name="Sarris P.F."/>
        </authorList>
    </citation>
    <scope>NUCLEOTIDE SEQUENCE [LARGE SCALE GENOMIC DNA]</scope>
    <source>
        <strain evidence="3">cv. PFS-1207/04</strain>
    </source>
</reference>
<feature type="region of interest" description="Disordered" evidence="1">
    <location>
        <begin position="1"/>
        <end position="79"/>
    </location>
</feature>
<dbReference type="PANTHER" id="PTHR31228">
    <property type="entry name" value="CYSTATIN/MONELLIN SUPERFAMILY PROTEIN"/>
    <property type="match status" value="1"/>
</dbReference>
<organism evidence="2 3">
    <name type="scientific">Brassica cretica</name>
    <name type="common">Mustard</name>
    <dbReference type="NCBI Taxonomy" id="69181"/>
    <lineage>
        <taxon>Eukaryota</taxon>
        <taxon>Viridiplantae</taxon>
        <taxon>Streptophyta</taxon>
        <taxon>Embryophyta</taxon>
        <taxon>Tracheophyta</taxon>
        <taxon>Spermatophyta</taxon>
        <taxon>Magnoliopsida</taxon>
        <taxon>eudicotyledons</taxon>
        <taxon>Gunneridae</taxon>
        <taxon>Pentapetalae</taxon>
        <taxon>rosids</taxon>
        <taxon>malvids</taxon>
        <taxon>Brassicales</taxon>
        <taxon>Brassicaceae</taxon>
        <taxon>Brassiceae</taxon>
        <taxon>Brassica</taxon>
    </lineage>
</organism>
<dbReference type="PANTHER" id="PTHR31228:SF28">
    <property type="entry name" value="CYSTATIN DOMAIN-CONTAINING PROTEIN"/>
    <property type="match status" value="1"/>
</dbReference>
<feature type="compositionally biased region" description="Basic and acidic residues" evidence="1">
    <location>
        <begin position="1"/>
        <end position="13"/>
    </location>
</feature>
<evidence type="ECO:0000313" key="3">
    <source>
        <dbReference type="Proteomes" id="UP000266723"/>
    </source>
</evidence>
<protein>
    <recommendedName>
        <fullName evidence="4">Cystatin domain-containing protein</fullName>
    </recommendedName>
</protein>
<evidence type="ECO:0000256" key="1">
    <source>
        <dbReference type="SAM" id="MobiDB-lite"/>
    </source>
</evidence>
<evidence type="ECO:0000313" key="2">
    <source>
        <dbReference type="EMBL" id="KAF3547098.1"/>
    </source>
</evidence>
<accession>A0ABQ7C747</accession>
<comment type="caution">
    <text evidence="2">The sequence shown here is derived from an EMBL/GenBank/DDBJ whole genome shotgun (WGS) entry which is preliminary data.</text>
</comment>
<evidence type="ECO:0008006" key="4">
    <source>
        <dbReference type="Google" id="ProtNLM"/>
    </source>
</evidence>
<dbReference type="InterPro" id="IPR006525">
    <property type="entry name" value="Cystatin-related_pln"/>
</dbReference>
<name>A0ABQ7C747_BRACR</name>
<feature type="compositionally biased region" description="Acidic residues" evidence="1">
    <location>
        <begin position="28"/>
        <end position="43"/>
    </location>
</feature>